<protein>
    <submittedName>
        <fullName evidence="14">TonB-dependent receptor domain-containing protein</fullName>
    </submittedName>
</protein>
<evidence type="ECO:0000256" key="9">
    <source>
        <dbReference type="PROSITE-ProRule" id="PRU01360"/>
    </source>
</evidence>
<keyword evidence="3 9" id="KW-0813">Transport</keyword>
<dbReference type="SUPFAM" id="SSF56935">
    <property type="entry name" value="Porins"/>
    <property type="match status" value="1"/>
</dbReference>
<dbReference type="InterPro" id="IPR012910">
    <property type="entry name" value="Plug_dom"/>
</dbReference>
<dbReference type="RefSeq" id="WP_380074776.1">
    <property type="nucleotide sequence ID" value="NZ_JBHRTO010000002.1"/>
</dbReference>
<dbReference type="EMBL" id="JBHRTO010000002">
    <property type="protein sequence ID" value="MFC3183121.1"/>
    <property type="molecule type" value="Genomic_DNA"/>
</dbReference>
<keyword evidence="7 9" id="KW-0472">Membrane</keyword>
<evidence type="ECO:0000256" key="11">
    <source>
        <dbReference type="SAM" id="SignalP"/>
    </source>
</evidence>
<evidence type="ECO:0000256" key="3">
    <source>
        <dbReference type="ARBA" id="ARBA00022448"/>
    </source>
</evidence>
<dbReference type="Pfam" id="PF00593">
    <property type="entry name" value="TonB_dep_Rec_b-barrel"/>
    <property type="match status" value="1"/>
</dbReference>
<dbReference type="NCBIfam" id="TIGR01785">
    <property type="entry name" value="TonB-hemin"/>
    <property type="match status" value="1"/>
</dbReference>
<feature type="domain" description="TonB-dependent receptor-like beta-barrel" evidence="12">
    <location>
        <begin position="253"/>
        <end position="671"/>
    </location>
</feature>
<reference evidence="15" key="1">
    <citation type="journal article" date="2019" name="Int. J. Syst. Evol. Microbiol.">
        <title>The Global Catalogue of Microorganisms (GCM) 10K type strain sequencing project: providing services to taxonomists for standard genome sequencing and annotation.</title>
        <authorList>
            <consortium name="The Broad Institute Genomics Platform"/>
            <consortium name="The Broad Institute Genome Sequencing Center for Infectious Disease"/>
            <person name="Wu L."/>
            <person name="Ma J."/>
        </authorList>
    </citation>
    <scope>NUCLEOTIDE SEQUENCE [LARGE SCALE GENOMIC DNA]</scope>
    <source>
        <strain evidence="15">KCTC 52039</strain>
    </source>
</reference>
<dbReference type="InterPro" id="IPR037066">
    <property type="entry name" value="Plug_dom_sf"/>
</dbReference>
<evidence type="ECO:0000256" key="1">
    <source>
        <dbReference type="ARBA" id="ARBA00004571"/>
    </source>
</evidence>
<keyword evidence="15" id="KW-1185">Reference proteome</keyword>
<accession>A0ABV7J2Y8</accession>
<dbReference type="PANTHER" id="PTHR30069">
    <property type="entry name" value="TONB-DEPENDENT OUTER MEMBRANE RECEPTOR"/>
    <property type="match status" value="1"/>
</dbReference>
<evidence type="ECO:0000256" key="8">
    <source>
        <dbReference type="ARBA" id="ARBA00023237"/>
    </source>
</evidence>
<proteinExistence type="inferred from homology"/>
<organism evidence="14 15">
    <name type="scientific">Cypionkella sinensis</name>
    <dbReference type="NCBI Taxonomy" id="1756043"/>
    <lineage>
        <taxon>Bacteria</taxon>
        <taxon>Pseudomonadati</taxon>
        <taxon>Pseudomonadota</taxon>
        <taxon>Alphaproteobacteria</taxon>
        <taxon>Rhodobacterales</taxon>
        <taxon>Paracoccaceae</taxon>
        <taxon>Cypionkella</taxon>
    </lineage>
</organism>
<keyword evidence="14" id="KW-0675">Receptor</keyword>
<evidence type="ECO:0000256" key="7">
    <source>
        <dbReference type="ARBA" id="ARBA00023136"/>
    </source>
</evidence>
<name>A0ABV7J2Y8_9RHOB</name>
<dbReference type="InterPro" id="IPR011276">
    <property type="entry name" value="TonB_haem/Hb_rcpt"/>
</dbReference>
<evidence type="ECO:0000313" key="15">
    <source>
        <dbReference type="Proteomes" id="UP001595547"/>
    </source>
</evidence>
<dbReference type="Pfam" id="PF07715">
    <property type="entry name" value="Plug"/>
    <property type="match status" value="1"/>
</dbReference>
<comment type="subcellular location">
    <subcellularLocation>
        <location evidence="1 9">Cell outer membrane</location>
        <topology evidence="1 9">Multi-pass membrane protein</topology>
    </subcellularLocation>
</comment>
<feature type="signal peptide" evidence="11">
    <location>
        <begin position="1"/>
        <end position="29"/>
    </location>
</feature>
<keyword evidence="5 9" id="KW-0812">Transmembrane</keyword>
<evidence type="ECO:0000256" key="5">
    <source>
        <dbReference type="ARBA" id="ARBA00022692"/>
    </source>
</evidence>
<sequence length="701" mass="74572">MLPRRPTALRGQLLLSTFAIALIASPAAAQDTGDGVFQMLGRIIFGTGTAKVAIDTPQAVTVKEQADLDRAQPNTAGDVLKGIPGAQATGSSARPLGQAFNIRGIGNTEQTASEARIAVSVDGAPKFFEQYRLGSFFGDFELFKRVEVLRGPASSTLYGAGAIGGAIAFTTKDAADFIPEGKTTTLRFKTGYNSNGDTKKLGVIFATKQGNAEYLGALNYSTGGEIKDGSGTVLPGTAHESTSGLLKGKWTLGQDDDQSVTLALSRTDTDLDDALVAQTGGAAAAFFGTADIHSIDDTVSLTWNNAYSANPLLDLTVQLSYTNTNVDKSNFSLGSACAPGRNQVLCDGEFGYATTTLKVENTADLSTGAWTNYLTTGVQFSSQKRSATSTVGSYLFHPEGTDRKIGLYAQGEFTYQERLTLIPGIRIDFGDVTPGAGARALGADDVSDTAISPKLAAMYKLNDSFSVFGSIARTERLPNLDERYSSEAASSLPERLISPDLKKEKADSIELGFTVQRQNLLSDGDSLQLKVTAFHNDVTNMIATTPRLAGGPAVPYFSNIASAELWGAELEAGYDSEFWFANLAYSNVRSKDGTTGLTLADTPAENVALTLGGKLPAQNVSFGWTGYYYDDITTSSATTSAPHYDTHDLFVKWSPQEGVLQGLDVNFAVENMFDKTYRNNLALDNGVGRNYKLSVAKSVSW</sequence>
<dbReference type="InterPro" id="IPR000531">
    <property type="entry name" value="Beta-barrel_TonB"/>
</dbReference>
<keyword evidence="11" id="KW-0732">Signal</keyword>
<dbReference type="Proteomes" id="UP001595547">
    <property type="component" value="Unassembled WGS sequence"/>
</dbReference>
<evidence type="ECO:0000256" key="4">
    <source>
        <dbReference type="ARBA" id="ARBA00022452"/>
    </source>
</evidence>
<evidence type="ECO:0000259" key="12">
    <source>
        <dbReference type="Pfam" id="PF00593"/>
    </source>
</evidence>
<evidence type="ECO:0000256" key="10">
    <source>
        <dbReference type="RuleBase" id="RU003357"/>
    </source>
</evidence>
<feature type="domain" description="TonB-dependent receptor plug" evidence="13">
    <location>
        <begin position="54"/>
        <end position="166"/>
    </location>
</feature>
<dbReference type="PANTHER" id="PTHR30069:SF41">
    <property type="entry name" value="HEME_HEMOPEXIN UTILIZATION PROTEIN C"/>
    <property type="match status" value="1"/>
</dbReference>
<keyword evidence="6 10" id="KW-0798">TonB box</keyword>
<dbReference type="PROSITE" id="PS52016">
    <property type="entry name" value="TONB_DEPENDENT_REC_3"/>
    <property type="match status" value="1"/>
</dbReference>
<dbReference type="Gene3D" id="2.40.170.20">
    <property type="entry name" value="TonB-dependent receptor, beta-barrel domain"/>
    <property type="match status" value="1"/>
</dbReference>
<gene>
    <name evidence="14" type="ORF">ACFOGH_19130</name>
</gene>
<dbReference type="Gene3D" id="2.170.130.10">
    <property type="entry name" value="TonB-dependent receptor, plug domain"/>
    <property type="match status" value="1"/>
</dbReference>
<evidence type="ECO:0000259" key="13">
    <source>
        <dbReference type="Pfam" id="PF07715"/>
    </source>
</evidence>
<feature type="chain" id="PRO_5045297568" evidence="11">
    <location>
        <begin position="30"/>
        <end position="701"/>
    </location>
</feature>
<comment type="similarity">
    <text evidence="2 9 10">Belongs to the TonB-dependent receptor family.</text>
</comment>
<evidence type="ECO:0000256" key="6">
    <source>
        <dbReference type="ARBA" id="ARBA00023077"/>
    </source>
</evidence>
<dbReference type="InterPro" id="IPR036942">
    <property type="entry name" value="Beta-barrel_TonB_sf"/>
</dbReference>
<comment type="caution">
    <text evidence="14">The sequence shown here is derived from an EMBL/GenBank/DDBJ whole genome shotgun (WGS) entry which is preliminary data.</text>
</comment>
<keyword evidence="8 9" id="KW-0998">Cell outer membrane</keyword>
<keyword evidence="4 9" id="KW-1134">Transmembrane beta strand</keyword>
<dbReference type="CDD" id="cd01347">
    <property type="entry name" value="ligand_gated_channel"/>
    <property type="match status" value="1"/>
</dbReference>
<evidence type="ECO:0000313" key="14">
    <source>
        <dbReference type="EMBL" id="MFC3183121.1"/>
    </source>
</evidence>
<evidence type="ECO:0000256" key="2">
    <source>
        <dbReference type="ARBA" id="ARBA00009810"/>
    </source>
</evidence>
<dbReference type="InterPro" id="IPR039426">
    <property type="entry name" value="TonB-dep_rcpt-like"/>
</dbReference>